<protein>
    <submittedName>
        <fullName evidence="2 3">Uncharacterized protein</fullName>
    </submittedName>
</protein>
<sequence>MHCLFYIACFLAVLQLALAVPTLAPRADTTATKGQSDQKCWGLGLGYCGGYGGFGSYGFDPFGLYTLSLSSLYGYSGLAFGAGSLYGYGYGYHGYGGGLLMKDAPGAGKTPSVSASLISMEALERQSGQNS</sequence>
<keyword evidence="1" id="KW-0732">Signal</keyword>
<evidence type="ECO:0000313" key="3">
    <source>
        <dbReference type="EnsemblFungi" id="PTTG_26213-t43_1-p1"/>
    </source>
</evidence>
<reference evidence="2" key="1">
    <citation type="submission" date="2009-11" db="EMBL/GenBank/DDBJ databases">
        <authorList>
            <consortium name="The Broad Institute Genome Sequencing Platform"/>
            <person name="Ward D."/>
            <person name="Feldgarden M."/>
            <person name="Earl A."/>
            <person name="Young S.K."/>
            <person name="Zeng Q."/>
            <person name="Koehrsen M."/>
            <person name="Alvarado L."/>
            <person name="Berlin A."/>
            <person name="Bochicchio J."/>
            <person name="Borenstein D."/>
            <person name="Chapman S.B."/>
            <person name="Chen Z."/>
            <person name="Engels R."/>
            <person name="Freedman E."/>
            <person name="Gellesch M."/>
            <person name="Goldberg J."/>
            <person name="Griggs A."/>
            <person name="Gujja S."/>
            <person name="Heilman E."/>
            <person name="Heiman D."/>
            <person name="Hepburn T."/>
            <person name="Howarth C."/>
            <person name="Jen D."/>
            <person name="Larson L."/>
            <person name="Lewis B."/>
            <person name="Mehta T."/>
            <person name="Park D."/>
            <person name="Pearson M."/>
            <person name="Roberts A."/>
            <person name="Saif S."/>
            <person name="Shea T."/>
            <person name="Shenoy N."/>
            <person name="Sisk P."/>
            <person name="Stolte C."/>
            <person name="Sykes S."/>
            <person name="Thomson T."/>
            <person name="Walk T."/>
            <person name="White J."/>
            <person name="Yandava C."/>
            <person name="Izard J."/>
            <person name="Baranova O.V."/>
            <person name="Blanton J.M."/>
            <person name="Tanner A.C."/>
            <person name="Dewhirst F.E."/>
            <person name="Haas B."/>
            <person name="Nusbaum C."/>
            <person name="Birren B."/>
        </authorList>
    </citation>
    <scope>NUCLEOTIDE SEQUENCE [LARGE SCALE GENOMIC DNA]</scope>
    <source>
        <strain evidence="2">1-1 BBBD Race 1</strain>
    </source>
</reference>
<reference evidence="3" key="4">
    <citation type="submission" date="2025-05" db="UniProtKB">
        <authorList>
            <consortium name="EnsemblFungi"/>
        </authorList>
    </citation>
    <scope>IDENTIFICATION</scope>
    <source>
        <strain evidence="3">isolate 1-1 / race 1 (BBBD)</strain>
    </source>
</reference>
<proteinExistence type="predicted"/>
<dbReference type="OrthoDB" id="2507116at2759"/>
<feature type="chain" id="PRO_5008110372" evidence="1">
    <location>
        <begin position="20"/>
        <end position="131"/>
    </location>
</feature>
<keyword evidence="4" id="KW-1185">Reference proteome</keyword>
<feature type="signal peptide" evidence="1">
    <location>
        <begin position="1"/>
        <end position="19"/>
    </location>
</feature>
<dbReference type="Proteomes" id="UP000005240">
    <property type="component" value="Unassembled WGS sequence"/>
</dbReference>
<evidence type="ECO:0000313" key="4">
    <source>
        <dbReference type="Proteomes" id="UP000005240"/>
    </source>
</evidence>
<dbReference type="VEuPathDB" id="FungiDB:PTTG_26213"/>
<reference evidence="2" key="2">
    <citation type="submission" date="2016-05" db="EMBL/GenBank/DDBJ databases">
        <title>Comparative analysis highlights variable genome content of wheat rusts and divergence of the mating loci.</title>
        <authorList>
            <person name="Cuomo C.A."/>
            <person name="Bakkeren G."/>
            <person name="Szabo L."/>
            <person name="Khalil H."/>
            <person name="Joly D."/>
            <person name="Goldberg J."/>
            <person name="Young S."/>
            <person name="Zeng Q."/>
            <person name="Fellers J."/>
        </authorList>
    </citation>
    <scope>NUCLEOTIDE SEQUENCE [LARGE SCALE GENOMIC DNA]</scope>
    <source>
        <strain evidence="2">1-1 BBBD Race 1</strain>
    </source>
</reference>
<evidence type="ECO:0000256" key="1">
    <source>
        <dbReference type="SAM" id="SignalP"/>
    </source>
</evidence>
<accession>A0A180GWV1</accession>
<gene>
    <name evidence="2" type="ORF">PTTG_26213</name>
</gene>
<dbReference type="AlphaFoldDB" id="A0A180GWV1"/>
<dbReference type="EnsemblFungi" id="PTTG_26213-t43_1">
    <property type="protein sequence ID" value="PTTG_26213-t43_1-p1"/>
    <property type="gene ID" value="PTTG_26213"/>
</dbReference>
<organism evidence="2">
    <name type="scientific">Puccinia triticina (isolate 1-1 / race 1 (BBBD))</name>
    <name type="common">Brown leaf rust fungus</name>
    <dbReference type="NCBI Taxonomy" id="630390"/>
    <lineage>
        <taxon>Eukaryota</taxon>
        <taxon>Fungi</taxon>
        <taxon>Dikarya</taxon>
        <taxon>Basidiomycota</taxon>
        <taxon>Pucciniomycotina</taxon>
        <taxon>Pucciniomycetes</taxon>
        <taxon>Pucciniales</taxon>
        <taxon>Pucciniaceae</taxon>
        <taxon>Puccinia</taxon>
    </lineage>
</organism>
<reference evidence="3 4" key="3">
    <citation type="journal article" date="2017" name="G3 (Bethesda)">
        <title>Comparative analysis highlights variable genome content of wheat rusts and divergence of the mating loci.</title>
        <authorList>
            <person name="Cuomo C.A."/>
            <person name="Bakkeren G."/>
            <person name="Khalil H.B."/>
            <person name="Panwar V."/>
            <person name="Joly D."/>
            <person name="Linning R."/>
            <person name="Sakthikumar S."/>
            <person name="Song X."/>
            <person name="Adiconis X."/>
            <person name="Fan L."/>
            <person name="Goldberg J.M."/>
            <person name="Levin J.Z."/>
            <person name="Young S."/>
            <person name="Zeng Q."/>
            <person name="Anikster Y."/>
            <person name="Bruce M."/>
            <person name="Wang M."/>
            <person name="Yin C."/>
            <person name="McCallum B."/>
            <person name="Szabo L.J."/>
            <person name="Hulbert S."/>
            <person name="Chen X."/>
            <person name="Fellers J.P."/>
        </authorList>
    </citation>
    <scope>NUCLEOTIDE SEQUENCE</scope>
    <source>
        <strain evidence="4">Isolate 1-1 / race 1 (BBBD)</strain>
        <strain evidence="3">isolate 1-1 / race 1 (BBBD)</strain>
    </source>
</reference>
<name>A0A180GWV1_PUCT1</name>
<dbReference type="EMBL" id="ADAS02000016">
    <property type="protein sequence ID" value="OAV97004.1"/>
    <property type="molecule type" value="Genomic_DNA"/>
</dbReference>
<evidence type="ECO:0000313" key="2">
    <source>
        <dbReference type="EMBL" id="OAV97004.1"/>
    </source>
</evidence>